<evidence type="ECO:0000313" key="4">
    <source>
        <dbReference type="Proteomes" id="UP001575105"/>
    </source>
</evidence>
<keyword evidence="1" id="KW-0812">Transmembrane</keyword>
<evidence type="ECO:0000256" key="1">
    <source>
        <dbReference type="SAM" id="Phobius"/>
    </source>
</evidence>
<organism evidence="3 4">
    <name type="scientific">Natronomicrosphaera hydrolytica</name>
    <dbReference type="NCBI Taxonomy" id="3242702"/>
    <lineage>
        <taxon>Bacteria</taxon>
        <taxon>Pseudomonadati</taxon>
        <taxon>Planctomycetota</taxon>
        <taxon>Phycisphaerae</taxon>
        <taxon>Phycisphaerales</taxon>
        <taxon>Phycisphaeraceae</taxon>
        <taxon>Natronomicrosphaera</taxon>
    </lineage>
</organism>
<gene>
    <name evidence="3" type="ORF">ACERK3_13125</name>
</gene>
<keyword evidence="4" id="KW-1185">Reference proteome</keyword>
<name>A0ABV4U7F1_9BACT</name>
<evidence type="ECO:0000256" key="2">
    <source>
        <dbReference type="SAM" id="SignalP"/>
    </source>
</evidence>
<feature type="transmembrane region" description="Helical" evidence="1">
    <location>
        <begin position="177"/>
        <end position="195"/>
    </location>
</feature>
<accession>A0ABV4U7F1</accession>
<dbReference type="Proteomes" id="UP001575105">
    <property type="component" value="Unassembled WGS sequence"/>
</dbReference>
<feature type="signal peptide" evidence="2">
    <location>
        <begin position="1"/>
        <end position="20"/>
    </location>
</feature>
<dbReference type="RefSeq" id="WP_425346151.1">
    <property type="nucleotide sequence ID" value="NZ_JBGUBD010000007.1"/>
</dbReference>
<protein>
    <submittedName>
        <fullName evidence="3">Uncharacterized protein</fullName>
    </submittedName>
</protein>
<dbReference type="EMBL" id="JBGUBD010000007">
    <property type="protein sequence ID" value="MFA9479227.1"/>
    <property type="molecule type" value="Genomic_DNA"/>
</dbReference>
<sequence>MTRVFIFGTVLALCANMAAASTVYHVRSEWEADAHHIDSMLFRPVSEIPLEGLISDGLGSTIEYSPYFPFRGRGRIYGDGFLAMLESGDSRVTIRFDQPVRGFAADIVMGYNQVVPLRFTVPTSDDWYAIPRGATFFGFLAEGDQLFDEVIISNPLGQANIEMRNVQVDGVLLPTPAAYMGGGILLAFLGLFHWMRKRSACETV</sequence>
<keyword evidence="1" id="KW-1133">Transmembrane helix</keyword>
<comment type="caution">
    <text evidence="3">The sequence shown here is derived from an EMBL/GenBank/DDBJ whole genome shotgun (WGS) entry which is preliminary data.</text>
</comment>
<feature type="chain" id="PRO_5046633184" evidence="2">
    <location>
        <begin position="21"/>
        <end position="204"/>
    </location>
</feature>
<keyword evidence="1" id="KW-0472">Membrane</keyword>
<reference evidence="3 4" key="1">
    <citation type="submission" date="2024-08" db="EMBL/GenBank/DDBJ databases">
        <title>Whole-genome sequencing of halo(alkali)philic microorganisms from hypersaline lakes.</title>
        <authorList>
            <person name="Sorokin D.Y."/>
            <person name="Merkel A.Y."/>
            <person name="Messina E."/>
            <person name="Yakimov M."/>
        </authorList>
    </citation>
    <scope>NUCLEOTIDE SEQUENCE [LARGE SCALE GENOMIC DNA]</scope>
    <source>
        <strain evidence="3 4">AB-hyl4</strain>
    </source>
</reference>
<evidence type="ECO:0000313" key="3">
    <source>
        <dbReference type="EMBL" id="MFA9479227.1"/>
    </source>
</evidence>
<proteinExistence type="predicted"/>
<keyword evidence="2" id="KW-0732">Signal</keyword>